<name>A0A0C3D438_9AGAM</name>
<keyword evidence="3" id="KW-1185">Reference proteome</keyword>
<dbReference type="AlphaFoldDB" id="A0A0C3D438"/>
<sequence>MHQCETAATKEAAPPGTADKPRKKQKTQASAKDQSTLQEAHQAKEMGKQAHLQALRTTETYSQHVNQARAWLQSHFKEDGTLSIASHPEEGSEIYHDPAFKDAFEEHPNHCSNEALSIYLGWRGFKENCSQSTIDGI</sequence>
<protein>
    <submittedName>
        <fullName evidence="2">Uncharacterized protein</fullName>
    </submittedName>
</protein>
<reference evidence="3" key="2">
    <citation type="submission" date="2015-01" db="EMBL/GenBank/DDBJ databases">
        <title>Evolutionary Origins and Diversification of the Mycorrhizal Mutualists.</title>
        <authorList>
            <consortium name="DOE Joint Genome Institute"/>
            <consortium name="Mycorrhizal Genomics Consortium"/>
            <person name="Kohler A."/>
            <person name="Kuo A."/>
            <person name="Nagy L.G."/>
            <person name="Floudas D."/>
            <person name="Copeland A."/>
            <person name="Barry K.W."/>
            <person name="Cichocki N."/>
            <person name="Veneault-Fourrey C."/>
            <person name="LaButti K."/>
            <person name="Lindquist E.A."/>
            <person name="Lipzen A."/>
            <person name="Lundell T."/>
            <person name="Morin E."/>
            <person name="Murat C."/>
            <person name="Riley R."/>
            <person name="Ohm R."/>
            <person name="Sun H."/>
            <person name="Tunlid A."/>
            <person name="Henrissat B."/>
            <person name="Grigoriev I.V."/>
            <person name="Hibbett D.S."/>
            <person name="Martin F."/>
        </authorList>
    </citation>
    <scope>NUCLEOTIDE SEQUENCE [LARGE SCALE GENOMIC DNA]</scope>
    <source>
        <strain evidence="3">Foug A</strain>
    </source>
</reference>
<dbReference type="STRING" id="1036808.A0A0C3D438"/>
<dbReference type="InParanoid" id="A0A0C3D438"/>
<dbReference type="EMBL" id="KN822132">
    <property type="protein sequence ID" value="KIM55550.1"/>
    <property type="molecule type" value="Genomic_DNA"/>
</dbReference>
<evidence type="ECO:0000313" key="3">
    <source>
        <dbReference type="Proteomes" id="UP000053989"/>
    </source>
</evidence>
<dbReference type="HOGENOM" id="CLU_1723431_0_0_1"/>
<reference evidence="2 3" key="1">
    <citation type="submission" date="2014-04" db="EMBL/GenBank/DDBJ databases">
        <authorList>
            <consortium name="DOE Joint Genome Institute"/>
            <person name="Kuo A."/>
            <person name="Kohler A."/>
            <person name="Nagy L.G."/>
            <person name="Floudas D."/>
            <person name="Copeland A."/>
            <person name="Barry K.W."/>
            <person name="Cichocki N."/>
            <person name="Veneault-Fourrey C."/>
            <person name="LaButti K."/>
            <person name="Lindquist E.A."/>
            <person name="Lipzen A."/>
            <person name="Lundell T."/>
            <person name="Morin E."/>
            <person name="Murat C."/>
            <person name="Sun H."/>
            <person name="Tunlid A."/>
            <person name="Henrissat B."/>
            <person name="Grigoriev I.V."/>
            <person name="Hibbett D.S."/>
            <person name="Martin F."/>
            <person name="Nordberg H.P."/>
            <person name="Cantor M.N."/>
            <person name="Hua S.X."/>
        </authorList>
    </citation>
    <scope>NUCLEOTIDE SEQUENCE [LARGE SCALE GENOMIC DNA]</scope>
    <source>
        <strain evidence="2 3">Foug A</strain>
    </source>
</reference>
<proteinExistence type="predicted"/>
<feature type="region of interest" description="Disordered" evidence="1">
    <location>
        <begin position="1"/>
        <end position="49"/>
    </location>
</feature>
<gene>
    <name evidence="2" type="ORF">SCLCIDRAFT_30265</name>
</gene>
<organism evidence="2 3">
    <name type="scientific">Scleroderma citrinum Foug A</name>
    <dbReference type="NCBI Taxonomy" id="1036808"/>
    <lineage>
        <taxon>Eukaryota</taxon>
        <taxon>Fungi</taxon>
        <taxon>Dikarya</taxon>
        <taxon>Basidiomycota</taxon>
        <taxon>Agaricomycotina</taxon>
        <taxon>Agaricomycetes</taxon>
        <taxon>Agaricomycetidae</taxon>
        <taxon>Boletales</taxon>
        <taxon>Sclerodermatineae</taxon>
        <taxon>Sclerodermataceae</taxon>
        <taxon>Scleroderma</taxon>
    </lineage>
</organism>
<dbReference type="OrthoDB" id="164951at2759"/>
<feature type="compositionally biased region" description="Polar residues" evidence="1">
    <location>
        <begin position="27"/>
        <end position="39"/>
    </location>
</feature>
<dbReference type="Proteomes" id="UP000053989">
    <property type="component" value="Unassembled WGS sequence"/>
</dbReference>
<evidence type="ECO:0000256" key="1">
    <source>
        <dbReference type="SAM" id="MobiDB-lite"/>
    </source>
</evidence>
<evidence type="ECO:0000313" key="2">
    <source>
        <dbReference type="EMBL" id="KIM55550.1"/>
    </source>
</evidence>
<accession>A0A0C3D438</accession>